<dbReference type="AlphaFoldDB" id="A0A8T0E0H9"/>
<name>A0A8T0E0H9_9TREM</name>
<reference evidence="1 2" key="1">
    <citation type="submission" date="2019-07" db="EMBL/GenBank/DDBJ databases">
        <title>Annotation for the trematode Paragonimus westermani.</title>
        <authorList>
            <person name="Choi Y.-J."/>
        </authorList>
    </citation>
    <scope>NUCLEOTIDE SEQUENCE [LARGE SCALE GENOMIC DNA]</scope>
    <source>
        <strain evidence="1">180907_Pwestermani</strain>
    </source>
</reference>
<organism evidence="1 2">
    <name type="scientific">Paragonimus westermani</name>
    <dbReference type="NCBI Taxonomy" id="34504"/>
    <lineage>
        <taxon>Eukaryota</taxon>
        <taxon>Metazoa</taxon>
        <taxon>Spiralia</taxon>
        <taxon>Lophotrochozoa</taxon>
        <taxon>Platyhelminthes</taxon>
        <taxon>Trematoda</taxon>
        <taxon>Digenea</taxon>
        <taxon>Plagiorchiida</taxon>
        <taxon>Troglotremata</taxon>
        <taxon>Troglotrematidae</taxon>
        <taxon>Paragonimus</taxon>
    </lineage>
</organism>
<accession>A0A8T0E0H9</accession>
<keyword evidence="2" id="KW-1185">Reference proteome</keyword>
<protein>
    <submittedName>
        <fullName evidence="1">Uncharacterized protein</fullName>
    </submittedName>
</protein>
<dbReference type="OrthoDB" id="6254457at2759"/>
<sequence>MNTRGRPLSVEQQLHVQQVLHSELTQGKPNQAVVYERFGGNVFLPVSRDSALRTCEEKLVQLEKCLERSK</sequence>
<dbReference type="Proteomes" id="UP000699462">
    <property type="component" value="Unassembled WGS sequence"/>
</dbReference>
<proteinExistence type="predicted"/>
<comment type="caution">
    <text evidence="1">The sequence shown here is derived from an EMBL/GenBank/DDBJ whole genome shotgun (WGS) entry which is preliminary data.</text>
</comment>
<dbReference type="EMBL" id="JTDF01000108">
    <property type="protein sequence ID" value="KAF8572261.1"/>
    <property type="molecule type" value="Genomic_DNA"/>
</dbReference>
<evidence type="ECO:0000313" key="1">
    <source>
        <dbReference type="EMBL" id="KAF8572261.1"/>
    </source>
</evidence>
<gene>
    <name evidence="1" type="ORF">P879_00678</name>
</gene>
<evidence type="ECO:0000313" key="2">
    <source>
        <dbReference type="Proteomes" id="UP000699462"/>
    </source>
</evidence>